<keyword evidence="3" id="KW-1185">Reference proteome</keyword>
<dbReference type="Gene3D" id="2.60.200.40">
    <property type="match status" value="1"/>
</dbReference>
<dbReference type="GO" id="GO:0008929">
    <property type="term" value="F:methylglyoxal synthase activity"/>
    <property type="evidence" value="ECO:0007669"/>
    <property type="project" value="InterPro"/>
</dbReference>
<dbReference type="GO" id="GO:0019242">
    <property type="term" value="P:methylglyoxal biosynthetic process"/>
    <property type="evidence" value="ECO:0007669"/>
    <property type="project" value="InterPro"/>
</dbReference>
<organism evidence="2 3">
    <name type="scientific">Bailinhaonella thermotolerans</name>
    <dbReference type="NCBI Taxonomy" id="1070861"/>
    <lineage>
        <taxon>Bacteria</taxon>
        <taxon>Bacillati</taxon>
        <taxon>Actinomycetota</taxon>
        <taxon>Actinomycetes</taxon>
        <taxon>Streptosporangiales</taxon>
        <taxon>Streptosporangiaceae</taxon>
        <taxon>Bailinhaonella</taxon>
    </lineage>
</organism>
<accession>A0A3A4B9R8</accession>
<dbReference type="Gene3D" id="3.40.50.10330">
    <property type="entry name" value="Probable inorganic polyphosphate/atp-NAD kinase, domain 1"/>
    <property type="match status" value="1"/>
</dbReference>
<dbReference type="EMBL" id="QZEY01000002">
    <property type="protein sequence ID" value="RJL34474.1"/>
    <property type="molecule type" value="Genomic_DNA"/>
</dbReference>
<dbReference type="RefSeq" id="WP_119925777.1">
    <property type="nucleotide sequence ID" value="NZ_QZEY01000002.1"/>
</dbReference>
<evidence type="ECO:0000313" key="3">
    <source>
        <dbReference type="Proteomes" id="UP000265768"/>
    </source>
</evidence>
<dbReference type="NCBIfam" id="TIGR00147">
    <property type="entry name" value="YegS/Rv2252/BmrU family lipid kinase"/>
    <property type="match status" value="1"/>
</dbReference>
<gene>
    <name evidence="2" type="ORF">D5H75_08625</name>
</gene>
<dbReference type="GO" id="GO:0016301">
    <property type="term" value="F:kinase activity"/>
    <property type="evidence" value="ECO:0007669"/>
    <property type="project" value="UniProtKB-KW"/>
</dbReference>
<dbReference type="Pfam" id="PF19279">
    <property type="entry name" value="YegS_C"/>
    <property type="match status" value="1"/>
</dbReference>
<dbReference type="Pfam" id="PF00781">
    <property type="entry name" value="DAGK_cat"/>
    <property type="match status" value="1"/>
</dbReference>
<dbReference type="InterPro" id="IPR045540">
    <property type="entry name" value="YegS/DAGK_C"/>
</dbReference>
<dbReference type="GO" id="GO:0005829">
    <property type="term" value="C:cytosol"/>
    <property type="evidence" value="ECO:0007669"/>
    <property type="project" value="TreeGrafter"/>
</dbReference>
<name>A0A3A4B9R8_9ACTN</name>
<proteinExistence type="predicted"/>
<dbReference type="InterPro" id="IPR004363">
    <property type="entry name" value="Methylgl_synth"/>
</dbReference>
<evidence type="ECO:0000259" key="1">
    <source>
        <dbReference type="PROSITE" id="PS50146"/>
    </source>
</evidence>
<keyword evidence="2" id="KW-0808">Transferase</keyword>
<dbReference type="InterPro" id="IPR005218">
    <property type="entry name" value="Diacylglycerol/lipid_kinase"/>
</dbReference>
<evidence type="ECO:0000313" key="2">
    <source>
        <dbReference type="EMBL" id="RJL34474.1"/>
    </source>
</evidence>
<comment type="caution">
    <text evidence="2">The sequence shown here is derived from an EMBL/GenBank/DDBJ whole genome shotgun (WGS) entry which is preliminary data.</text>
</comment>
<protein>
    <submittedName>
        <fullName evidence="2">YegS/Rv2252/BmrU family lipid kinase</fullName>
    </submittedName>
</protein>
<dbReference type="SUPFAM" id="SSF111331">
    <property type="entry name" value="NAD kinase/diacylglycerol kinase-like"/>
    <property type="match status" value="1"/>
</dbReference>
<dbReference type="Proteomes" id="UP000265768">
    <property type="component" value="Unassembled WGS sequence"/>
</dbReference>
<dbReference type="GO" id="GO:0008654">
    <property type="term" value="P:phospholipid biosynthetic process"/>
    <property type="evidence" value="ECO:0007669"/>
    <property type="project" value="InterPro"/>
</dbReference>
<keyword evidence="2" id="KW-0418">Kinase</keyword>
<dbReference type="InterPro" id="IPR017438">
    <property type="entry name" value="ATP-NAD_kinase_N"/>
</dbReference>
<dbReference type="InterPro" id="IPR016064">
    <property type="entry name" value="NAD/diacylglycerol_kinase_sf"/>
</dbReference>
<dbReference type="InterPro" id="IPR001206">
    <property type="entry name" value="Diacylglycerol_kinase_cat_dom"/>
</dbReference>
<sequence>MRSKAELGEAISKDGRAVLIVNARSRRGGRNYEAARALLLDRGFTLLGAFPVTKPKHLPRAIGQALDLAPDLVVVGGGDGTLATAVGRLAHLDIAMGVLPLGTTNNFARSLGVPMSLAGAIRVLREGKVADVDLGQAEDEIFANMASFGLSVEVASRVPPLLKRVIGRPAYMLTAARSLPGHHPFHVRMTVDGVLHEFDTHQLNIANGAFHHGLKIASDATPDNRRLSIYRLGDSHRLQLTYATLRHVIFGPRRTLAEHAFLSGSEITVETDPPLPLSVDGEVRLRTPVRVSLAPNALRVMVPMEFDDT</sequence>
<reference evidence="2 3" key="1">
    <citation type="submission" date="2018-09" db="EMBL/GenBank/DDBJ databases">
        <title>YIM 75507 draft genome.</title>
        <authorList>
            <person name="Tang S."/>
            <person name="Feng Y."/>
        </authorList>
    </citation>
    <scope>NUCLEOTIDE SEQUENCE [LARGE SCALE GENOMIC DNA]</scope>
    <source>
        <strain evidence="2 3">YIM 75507</strain>
    </source>
</reference>
<dbReference type="AlphaFoldDB" id="A0A3A4B9R8"/>
<dbReference type="OrthoDB" id="142078at2"/>
<dbReference type="SMART" id="SM00046">
    <property type="entry name" value="DAGKc"/>
    <property type="match status" value="1"/>
</dbReference>
<dbReference type="PANTHER" id="PTHR30492:SF0">
    <property type="entry name" value="METHYLGLYOXAL SYNTHASE"/>
    <property type="match status" value="1"/>
</dbReference>
<feature type="domain" description="DAGKc" evidence="1">
    <location>
        <begin position="12"/>
        <end position="141"/>
    </location>
</feature>
<dbReference type="PANTHER" id="PTHR30492">
    <property type="entry name" value="METHYLGLYOXAL SYNTHASE"/>
    <property type="match status" value="1"/>
</dbReference>
<dbReference type="PROSITE" id="PS50146">
    <property type="entry name" value="DAGK"/>
    <property type="match status" value="1"/>
</dbReference>
<dbReference type="GO" id="GO:0005524">
    <property type="term" value="F:ATP binding"/>
    <property type="evidence" value="ECO:0007669"/>
    <property type="project" value="InterPro"/>
</dbReference>